<evidence type="ECO:0000313" key="1">
    <source>
        <dbReference type="EMBL" id="TLV16731.1"/>
    </source>
</evidence>
<organism evidence="1 2">
    <name type="scientific">Klebsiella indica</name>
    <dbReference type="NCBI Taxonomy" id="2582917"/>
    <lineage>
        <taxon>Bacteria</taxon>
        <taxon>Pseudomonadati</taxon>
        <taxon>Pseudomonadota</taxon>
        <taxon>Gammaproteobacteria</taxon>
        <taxon>Enterobacterales</taxon>
        <taxon>Enterobacteriaceae</taxon>
        <taxon>Klebsiella/Raoultella group</taxon>
        <taxon>Klebsiella</taxon>
    </lineage>
</organism>
<name>A0A5R9LGW9_9ENTR</name>
<sequence>MDSQRLSRLLDTIIDDILMQRKQRLQSRNRVMRVVISGEDLTTLPTTLACLAALDRSGYLLVMTFSWSARHSSLQSSCLDALARRGIDVVCDNRDPQPAETPATGVYFPALSSNSLSKIALGIRDNLVCRWAWHALSVNQSVIVTLNGECRDETLPQAFRARLANYASTLVEYGFTVMGHQHTHGKHRSPTRHHPRLVTLSDVRQYPKGQTLYIGNHTLITPAARDEIRDRGLVVVQNHQEDTCIWQR</sequence>
<dbReference type="RefSeq" id="WP_138361222.1">
    <property type="nucleotide sequence ID" value="NZ_JBCIVH010000016.1"/>
</dbReference>
<dbReference type="GO" id="GO:0003824">
    <property type="term" value="F:catalytic activity"/>
    <property type="evidence" value="ECO:0007669"/>
    <property type="project" value="InterPro"/>
</dbReference>
<dbReference type="InterPro" id="IPR036551">
    <property type="entry name" value="Flavin_trans-like"/>
</dbReference>
<dbReference type="SUPFAM" id="SSF52507">
    <property type="entry name" value="Homo-oligomeric flavin-containing Cys decarboxylases, HFCD"/>
    <property type="match status" value="1"/>
</dbReference>
<comment type="caution">
    <text evidence="1">The sequence shown here is derived from an EMBL/GenBank/DDBJ whole genome shotgun (WGS) entry which is preliminary data.</text>
</comment>
<accession>A0A5R9LGW9</accession>
<dbReference type="EMBL" id="VCHQ01000016">
    <property type="protein sequence ID" value="TLV16731.1"/>
    <property type="molecule type" value="Genomic_DNA"/>
</dbReference>
<evidence type="ECO:0000313" key="2">
    <source>
        <dbReference type="Proteomes" id="UP000307430"/>
    </source>
</evidence>
<gene>
    <name evidence="1" type="ORF">FE839_12980</name>
</gene>
<keyword evidence="2" id="KW-1185">Reference proteome</keyword>
<reference evidence="1 2" key="1">
    <citation type="submission" date="2019-05" db="EMBL/GenBank/DDBJ databases">
        <title>Genome sequence of Klebsiella sp strain TOUT106.</title>
        <authorList>
            <person name="Rahi P."/>
            <person name="Chaudhari D."/>
        </authorList>
    </citation>
    <scope>NUCLEOTIDE SEQUENCE [LARGE SCALE GENOMIC DNA]</scope>
    <source>
        <strain evidence="1 2">TOUT106</strain>
    </source>
</reference>
<protein>
    <submittedName>
        <fullName evidence="1">Uncharacterized protein</fullName>
    </submittedName>
</protein>
<proteinExistence type="predicted"/>
<dbReference type="AlphaFoldDB" id="A0A5R9LGW9"/>
<dbReference type="Proteomes" id="UP000307430">
    <property type="component" value="Unassembled WGS sequence"/>
</dbReference>